<organism evidence="2 3">
    <name type="scientific">Melipona bicolor</name>
    <dbReference type="NCBI Taxonomy" id="60889"/>
    <lineage>
        <taxon>Eukaryota</taxon>
        <taxon>Metazoa</taxon>
        <taxon>Ecdysozoa</taxon>
        <taxon>Arthropoda</taxon>
        <taxon>Hexapoda</taxon>
        <taxon>Insecta</taxon>
        <taxon>Pterygota</taxon>
        <taxon>Neoptera</taxon>
        <taxon>Endopterygota</taxon>
        <taxon>Hymenoptera</taxon>
        <taxon>Apocrita</taxon>
        <taxon>Aculeata</taxon>
        <taxon>Apoidea</taxon>
        <taxon>Anthophila</taxon>
        <taxon>Apidae</taxon>
        <taxon>Melipona</taxon>
    </lineage>
</organism>
<evidence type="ECO:0000256" key="1">
    <source>
        <dbReference type="SAM" id="MobiDB-lite"/>
    </source>
</evidence>
<dbReference type="Proteomes" id="UP001177670">
    <property type="component" value="Unassembled WGS sequence"/>
</dbReference>
<reference evidence="2" key="1">
    <citation type="submission" date="2021-10" db="EMBL/GenBank/DDBJ databases">
        <title>Melipona bicolor Genome sequencing and assembly.</title>
        <authorList>
            <person name="Araujo N.S."/>
            <person name="Arias M.C."/>
        </authorList>
    </citation>
    <scope>NUCLEOTIDE SEQUENCE</scope>
    <source>
        <strain evidence="2">USP_2M_L1-L4_2017</strain>
        <tissue evidence="2">Whole body</tissue>
    </source>
</reference>
<accession>A0AA40FVI8</accession>
<dbReference type="EMBL" id="JAHYIQ010000015">
    <property type="protein sequence ID" value="KAK1125863.1"/>
    <property type="molecule type" value="Genomic_DNA"/>
</dbReference>
<feature type="region of interest" description="Disordered" evidence="1">
    <location>
        <begin position="10"/>
        <end position="50"/>
    </location>
</feature>
<evidence type="ECO:0000313" key="2">
    <source>
        <dbReference type="EMBL" id="KAK1125863.1"/>
    </source>
</evidence>
<keyword evidence="3" id="KW-1185">Reference proteome</keyword>
<feature type="compositionally biased region" description="Basic and acidic residues" evidence="1">
    <location>
        <begin position="18"/>
        <end position="28"/>
    </location>
</feature>
<feature type="region of interest" description="Disordered" evidence="1">
    <location>
        <begin position="112"/>
        <end position="135"/>
    </location>
</feature>
<proteinExistence type="predicted"/>
<evidence type="ECO:0000313" key="3">
    <source>
        <dbReference type="Proteomes" id="UP001177670"/>
    </source>
</evidence>
<dbReference type="AlphaFoldDB" id="A0AA40FVI8"/>
<comment type="caution">
    <text evidence="2">The sequence shown here is derived from an EMBL/GenBank/DDBJ whole genome shotgun (WGS) entry which is preliminary data.</text>
</comment>
<protein>
    <submittedName>
        <fullName evidence="2">Uncharacterized protein</fullName>
    </submittedName>
</protein>
<name>A0AA40FVI8_9HYME</name>
<gene>
    <name evidence="2" type="ORF">K0M31_005400</name>
</gene>
<sequence length="214" mass="23195">MCCPVRARRVVRPVDPGYPDRARDRQRDGGPGQRAGDTGCLSQQQTAKRHEYVHRQPRGGGSHGRPGCASVQRYVGGFQAKIESKRKERCSRNNGGKAALRISRLLKQPADVPDALSPRAPKNSRQKACGRNNRELGDGWRGSGGWINRIEHESRTGVEGNSKQVVAPASSVFARSPIPVTPAACTHGGRIMRNVPAEMASKIDESACVSVLAR</sequence>